<evidence type="ECO:0000256" key="1">
    <source>
        <dbReference type="SAM" id="MobiDB-lite"/>
    </source>
</evidence>
<dbReference type="AlphaFoldDB" id="A0AAD7IR37"/>
<dbReference type="Proteomes" id="UP001215280">
    <property type="component" value="Unassembled WGS sequence"/>
</dbReference>
<feature type="compositionally biased region" description="Low complexity" evidence="1">
    <location>
        <begin position="804"/>
        <end position="830"/>
    </location>
</feature>
<organism evidence="2 3">
    <name type="scientific">Mycena maculata</name>
    <dbReference type="NCBI Taxonomy" id="230809"/>
    <lineage>
        <taxon>Eukaryota</taxon>
        <taxon>Fungi</taxon>
        <taxon>Dikarya</taxon>
        <taxon>Basidiomycota</taxon>
        <taxon>Agaricomycotina</taxon>
        <taxon>Agaricomycetes</taxon>
        <taxon>Agaricomycetidae</taxon>
        <taxon>Agaricales</taxon>
        <taxon>Marasmiineae</taxon>
        <taxon>Mycenaceae</taxon>
        <taxon>Mycena</taxon>
    </lineage>
</organism>
<feature type="compositionally biased region" description="Basic and acidic residues" evidence="1">
    <location>
        <begin position="792"/>
        <end position="803"/>
    </location>
</feature>
<reference evidence="2" key="1">
    <citation type="submission" date="2023-03" db="EMBL/GenBank/DDBJ databases">
        <title>Massive genome expansion in bonnet fungi (Mycena s.s.) driven by repeated elements and novel gene families across ecological guilds.</title>
        <authorList>
            <consortium name="Lawrence Berkeley National Laboratory"/>
            <person name="Harder C.B."/>
            <person name="Miyauchi S."/>
            <person name="Viragh M."/>
            <person name="Kuo A."/>
            <person name="Thoen E."/>
            <person name="Andreopoulos B."/>
            <person name="Lu D."/>
            <person name="Skrede I."/>
            <person name="Drula E."/>
            <person name="Henrissat B."/>
            <person name="Morin E."/>
            <person name="Kohler A."/>
            <person name="Barry K."/>
            <person name="LaButti K."/>
            <person name="Morin E."/>
            <person name="Salamov A."/>
            <person name="Lipzen A."/>
            <person name="Mereny Z."/>
            <person name="Hegedus B."/>
            <person name="Baldrian P."/>
            <person name="Stursova M."/>
            <person name="Weitz H."/>
            <person name="Taylor A."/>
            <person name="Grigoriev I.V."/>
            <person name="Nagy L.G."/>
            <person name="Martin F."/>
            <person name="Kauserud H."/>
        </authorList>
    </citation>
    <scope>NUCLEOTIDE SEQUENCE</scope>
    <source>
        <strain evidence="2">CBHHK188m</strain>
    </source>
</reference>
<comment type="caution">
    <text evidence="2">The sequence shown here is derived from an EMBL/GenBank/DDBJ whole genome shotgun (WGS) entry which is preliminary data.</text>
</comment>
<sequence length="830" mass="90397">MLTCHVLEGDVPLPSEGSTTLASETAYPGASSDVASDPSPFFNGPLGAHILPGRGVHACAALPFLCVADPGNITDLMASVACQRHVWGIPDPAVGFVLSGAVMTLVLSWVDPATSTVHITSPSKGVFDLTDIALALSFAQFILKLSPHFTSVLEHARERSKLGFENNGLDWRSDNIFPSHESGDWRDRVKSTGEKSTTSQSEKPAAKTASEAKSEPCALLSTLTLQALNNETIESVIPVPRKWFSDNYLPCKWGPHLRSSYAGRTIGDLAGPEGQLLTWMFDRSVQTIARIQFPGDDLSEEKEDINKKIALYDAMCALRRPADQVRGNRFRRVGAHKRQVDLPPVDAVLSSERDRLIEGLKAADPPSILSPSEQKTLFGRLSGLLSAATGAYTKRAKQYNVPVYEAESRHDWDALLYHFYCWSTPYITRGTTLPTKLSRRRSTTRPISRNSFSPAGRHVWKSASAQGAAQEAAARAALENNNPDGLEGRIYQLAQAATKQTDDVNAIWLGYIKDPIASRRLIAERSDAEPVQGTADAILCMAIPGKSDLSRKFGIIQHGQLSGSAPDKGAAVQASVSGDGAPTARSTKTVSAKARSEKGKQGAAGSQKEIPVHRINDSRLENLFTVSPPKPPPVPHKGLPPIPLTLFKDDLLLPHAVAEYKKLSHTDSKALNQGRLYLISVVSFYAALGIVDRPFYGLVTSGDRGAILMAWKSKPESELAKRAEIYIMERNVCMMDISNPLEAFQFATFLIRLREDQNDLKKLVEEKLGGDCDVETLERWRKLAQQRLTPLMEKEDSVPEKKSTTQGQTAPATTPATRLTPLPEAGESSS</sequence>
<proteinExistence type="predicted"/>
<gene>
    <name evidence="2" type="ORF">DFH07DRAFT_923336</name>
</gene>
<feature type="region of interest" description="Disordered" evidence="1">
    <location>
        <begin position="182"/>
        <end position="213"/>
    </location>
</feature>
<dbReference type="EMBL" id="JARJLG010000088">
    <property type="protein sequence ID" value="KAJ7748755.1"/>
    <property type="molecule type" value="Genomic_DNA"/>
</dbReference>
<accession>A0AAD7IR37</accession>
<feature type="region of interest" description="Disordered" evidence="1">
    <location>
        <begin position="560"/>
        <end position="608"/>
    </location>
</feature>
<feature type="compositionally biased region" description="Basic and acidic residues" evidence="1">
    <location>
        <begin position="182"/>
        <end position="193"/>
    </location>
</feature>
<evidence type="ECO:0000313" key="2">
    <source>
        <dbReference type="EMBL" id="KAJ7748755.1"/>
    </source>
</evidence>
<keyword evidence="3" id="KW-1185">Reference proteome</keyword>
<evidence type="ECO:0000313" key="3">
    <source>
        <dbReference type="Proteomes" id="UP001215280"/>
    </source>
</evidence>
<feature type="region of interest" description="Disordered" evidence="1">
    <location>
        <begin position="788"/>
        <end position="830"/>
    </location>
</feature>
<name>A0AAD7IR37_9AGAR</name>
<protein>
    <submittedName>
        <fullName evidence="2">Uncharacterized protein</fullName>
    </submittedName>
</protein>